<dbReference type="GO" id="GO:0030246">
    <property type="term" value="F:carbohydrate binding"/>
    <property type="evidence" value="ECO:0007669"/>
    <property type="project" value="InterPro"/>
</dbReference>
<protein>
    <recommendedName>
        <fullName evidence="1">H-type lectin domain-containing protein</fullName>
    </recommendedName>
</protein>
<gene>
    <name evidence="2" type="ORF">Bpfe_027475</name>
</gene>
<dbReference type="Gene3D" id="2.60.40.2080">
    <property type="match status" value="1"/>
</dbReference>
<dbReference type="InterPro" id="IPR037221">
    <property type="entry name" value="H-type_lectin_dom_sf"/>
</dbReference>
<evidence type="ECO:0000313" key="3">
    <source>
        <dbReference type="Proteomes" id="UP001233172"/>
    </source>
</evidence>
<proteinExistence type="predicted"/>
<evidence type="ECO:0000259" key="1">
    <source>
        <dbReference type="Pfam" id="PF09458"/>
    </source>
</evidence>
<reference evidence="2" key="2">
    <citation type="submission" date="2023-04" db="EMBL/GenBank/DDBJ databases">
        <authorList>
            <person name="Bu L."/>
            <person name="Lu L."/>
            <person name="Laidemitt M.R."/>
            <person name="Zhang S.M."/>
            <person name="Mutuku M."/>
            <person name="Mkoji G."/>
            <person name="Steinauer M."/>
            <person name="Loker E.S."/>
        </authorList>
    </citation>
    <scope>NUCLEOTIDE SEQUENCE</scope>
    <source>
        <strain evidence="2">KasaAsao</strain>
        <tissue evidence="2">Whole Snail</tissue>
    </source>
</reference>
<accession>A0AAD8EXK5</accession>
<dbReference type="Pfam" id="PF09458">
    <property type="entry name" value="H_lectin"/>
    <property type="match status" value="1"/>
</dbReference>
<dbReference type="InterPro" id="IPR019019">
    <property type="entry name" value="H-type_lectin_domain"/>
</dbReference>
<dbReference type="AlphaFoldDB" id="A0AAD8EXK5"/>
<reference evidence="2" key="1">
    <citation type="journal article" date="2023" name="PLoS Negl. Trop. Dis.">
        <title>A genome sequence for Biomphalaria pfeifferi, the major vector snail for the human-infecting parasite Schistosoma mansoni.</title>
        <authorList>
            <person name="Bu L."/>
            <person name="Lu L."/>
            <person name="Laidemitt M.R."/>
            <person name="Zhang S.M."/>
            <person name="Mutuku M."/>
            <person name="Mkoji G."/>
            <person name="Steinauer M."/>
            <person name="Loker E.S."/>
        </authorList>
    </citation>
    <scope>NUCLEOTIDE SEQUENCE</scope>
    <source>
        <strain evidence="2">KasaAsao</strain>
    </source>
</reference>
<feature type="non-terminal residue" evidence="2">
    <location>
        <position position="83"/>
    </location>
</feature>
<dbReference type="GO" id="GO:0007155">
    <property type="term" value="P:cell adhesion"/>
    <property type="evidence" value="ECO:0007669"/>
    <property type="project" value="InterPro"/>
</dbReference>
<dbReference type="SUPFAM" id="SSF141086">
    <property type="entry name" value="Agglutinin HPA-like"/>
    <property type="match status" value="1"/>
</dbReference>
<organism evidence="2 3">
    <name type="scientific">Biomphalaria pfeifferi</name>
    <name type="common">Bloodfluke planorb</name>
    <name type="synonym">Freshwater snail</name>
    <dbReference type="NCBI Taxonomy" id="112525"/>
    <lineage>
        <taxon>Eukaryota</taxon>
        <taxon>Metazoa</taxon>
        <taxon>Spiralia</taxon>
        <taxon>Lophotrochozoa</taxon>
        <taxon>Mollusca</taxon>
        <taxon>Gastropoda</taxon>
        <taxon>Heterobranchia</taxon>
        <taxon>Euthyneura</taxon>
        <taxon>Panpulmonata</taxon>
        <taxon>Hygrophila</taxon>
        <taxon>Lymnaeoidea</taxon>
        <taxon>Planorbidae</taxon>
        <taxon>Biomphalaria</taxon>
    </lineage>
</organism>
<dbReference type="Proteomes" id="UP001233172">
    <property type="component" value="Unassembled WGS sequence"/>
</dbReference>
<keyword evidence="3" id="KW-1185">Reference proteome</keyword>
<comment type="caution">
    <text evidence="2">The sequence shown here is derived from an EMBL/GenBank/DDBJ whole genome shotgun (WGS) entry which is preliminary data.</text>
</comment>
<name>A0AAD8EXK5_BIOPF</name>
<evidence type="ECO:0000313" key="2">
    <source>
        <dbReference type="EMBL" id="KAK0043128.1"/>
    </source>
</evidence>
<sequence length="83" mass="9543">AQIGIHIEQGTNYFYNFQTGQAQIAFKTPFRKPPTVILTMTVIEFDLKSGAKVDTYYENLTTTGFTLKIFSWLNTTVFKIRVQ</sequence>
<feature type="non-terminal residue" evidence="2">
    <location>
        <position position="1"/>
    </location>
</feature>
<feature type="domain" description="H-type lectin" evidence="1">
    <location>
        <begin position="22"/>
        <end position="83"/>
    </location>
</feature>
<dbReference type="EMBL" id="JASAOG010000224">
    <property type="protein sequence ID" value="KAK0043128.1"/>
    <property type="molecule type" value="Genomic_DNA"/>
</dbReference>